<name>A0A9N9YTP2_9HYPO</name>
<dbReference type="GO" id="GO:0004623">
    <property type="term" value="F:phospholipase A2 activity"/>
    <property type="evidence" value="ECO:0007669"/>
    <property type="project" value="InterPro"/>
</dbReference>
<dbReference type="GO" id="GO:0006351">
    <property type="term" value="P:DNA-templated transcription"/>
    <property type="evidence" value="ECO:0007669"/>
    <property type="project" value="InterPro"/>
</dbReference>
<dbReference type="PANTHER" id="PTHR47424:SF6">
    <property type="entry name" value="PROLINE UTILIZATION TRANS-ACTIVATOR"/>
    <property type="match status" value="1"/>
</dbReference>
<dbReference type="OrthoDB" id="3266505at2759"/>
<feature type="region of interest" description="Disordered" evidence="4">
    <location>
        <begin position="736"/>
        <end position="776"/>
    </location>
</feature>
<dbReference type="InterPro" id="IPR007219">
    <property type="entry name" value="XnlR_reg_dom"/>
</dbReference>
<keyword evidence="5" id="KW-0732">Signal</keyword>
<feature type="domain" description="Xylanolytic transcriptional activator regulatory" evidence="6">
    <location>
        <begin position="433"/>
        <end position="506"/>
    </location>
</feature>
<feature type="region of interest" description="Disordered" evidence="4">
    <location>
        <begin position="194"/>
        <end position="225"/>
    </location>
</feature>
<sequence>MKFATLLAFTFTTAVVAAPTSEEGLVTRQNDVTDQILFSITLPAFTTRRNAKNPPTLDWSSDNCSWSPDNPFGFPFEPACYRHDFGYRNYKKQTRFTTANKLKIDNNFKKDLYYQCKSQSLKSVCEALANVYYEVVRRVGKQAASSLANAKLDDDSSAYDAAVAKYEEEVKKARERGDLPAEYVQSLLDTIKQHEEQSDGRPPTHPPQSSPSASLQTSPAQALTTTEGAAPENIAHSIHGDFSLSPATELAPGPAFESRVRSIMREHVGHYWGSGSSTDAPSLVVDSIAESGSGSRWRNTTELVNDTAQPVFLSKTESHRLFDVFVSLMGINQHFLDPRSFADSIDLLYTNEAVRNAQMQTMWFTHYLLVMAMGMLIGSPSDNLETPPGSAYFAEAMRRLPPSHELGAHGITSVEILCLASLYLQWTDRKHDAYLYIGIAVRLAVALGCALPRDEQEGLSSEKCHRNRVWWTTYMLDRRLSAGLGLPMGVDERQIRADLPKPAAGFQPPLPLIINIQIARATGEIMTTFYGNTSISQVELVRRIQNLLQSLHETGRSIPANFVSEFESSHGNVSRTNASLYLMLFQAIILCIRPVILQCVKEKVQATKENRQPAPISPIISRLCSSCREAASKSIRILSKLREDRSIALFGYFDLDATFSAAFILAMMGLVEGYEESRPPEGLSQSAMILKYLGKAGNKAAERRLNELRQFCLHVWTPEKLSGEWKWLREEKATRVSVSNPVGDPGSASDTTPSNPNNNSDPAAGTSLGPGMWTTWNQMTPTGESDAALLNFDQFDDFQIDLSHEMGDIYSSFNDPALPLTGIDEVDWAEVGKMFHLRD</sequence>
<evidence type="ECO:0000256" key="4">
    <source>
        <dbReference type="SAM" id="MobiDB-lite"/>
    </source>
</evidence>
<keyword evidence="1" id="KW-0805">Transcription regulation</keyword>
<dbReference type="InterPro" id="IPR036444">
    <property type="entry name" value="PLipase_A2_dom_sf"/>
</dbReference>
<protein>
    <recommendedName>
        <fullName evidence="6">Xylanolytic transcriptional activator regulatory domain-containing protein</fullName>
    </recommendedName>
</protein>
<dbReference type="CDD" id="cd12148">
    <property type="entry name" value="fungal_TF_MHR"/>
    <property type="match status" value="1"/>
</dbReference>
<reference evidence="7 8" key="2">
    <citation type="submission" date="2021-10" db="EMBL/GenBank/DDBJ databases">
        <authorList>
            <person name="Piombo E."/>
        </authorList>
    </citation>
    <scope>NUCLEOTIDE SEQUENCE [LARGE SCALE GENOMIC DNA]</scope>
</reference>
<dbReference type="Proteomes" id="UP000775872">
    <property type="component" value="Unassembled WGS sequence"/>
</dbReference>
<evidence type="ECO:0000256" key="1">
    <source>
        <dbReference type="ARBA" id="ARBA00023015"/>
    </source>
</evidence>
<reference evidence="8" key="1">
    <citation type="submission" date="2019-06" db="EMBL/GenBank/DDBJ databases">
        <authorList>
            <person name="Broberg M."/>
        </authorList>
    </citation>
    <scope>NUCLEOTIDE SEQUENCE [LARGE SCALE GENOMIC DNA]</scope>
</reference>
<evidence type="ECO:0000259" key="6">
    <source>
        <dbReference type="SMART" id="SM00906"/>
    </source>
</evidence>
<feature type="compositionally biased region" description="Polar residues" evidence="4">
    <location>
        <begin position="210"/>
        <end position="225"/>
    </location>
</feature>
<organism evidence="7 8">
    <name type="scientific">Clonostachys solani</name>
    <dbReference type="NCBI Taxonomy" id="160281"/>
    <lineage>
        <taxon>Eukaryota</taxon>
        <taxon>Fungi</taxon>
        <taxon>Dikarya</taxon>
        <taxon>Ascomycota</taxon>
        <taxon>Pezizomycotina</taxon>
        <taxon>Sordariomycetes</taxon>
        <taxon>Hypocreomycetidae</taxon>
        <taxon>Hypocreales</taxon>
        <taxon>Bionectriaceae</taxon>
        <taxon>Clonostachys</taxon>
    </lineage>
</organism>
<dbReference type="InterPro" id="IPR051127">
    <property type="entry name" value="Fungal_SecMet_Regulators"/>
</dbReference>
<dbReference type="SMART" id="SM00906">
    <property type="entry name" value="Fungal_trans"/>
    <property type="match status" value="1"/>
</dbReference>
<dbReference type="Pfam" id="PF04082">
    <property type="entry name" value="Fungal_trans"/>
    <property type="match status" value="1"/>
</dbReference>
<keyword evidence="2" id="KW-0804">Transcription</keyword>
<comment type="caution">
    <text evidence="7">The sequence shown here is derived from an EMBL/GenBank/DDBJ whole genome shotgun (WGS) entry which is preliminary data.</text>
</comment>
<feature type="chain" id="PRO_5040354806" description="Xylanolytic transcriptional activator regulatory domain-containing protein" evidence="5">
    <location>
        <begin position="18"/>
        <end position="839"/>
    </location>
</feature>
<evidence type="ECO:0000256" key="5">
    <source>
        <dbReference type="SAM" id="SignalP"/>
    </source>
</evidence>
<dbReference type="EMBL" id="CABFOC020000002">
    <property type="protein sequence ID" value="CAH0040508.1"/>
    <property type="molecule type" value="Genomic_DNA"/>
</dbReference>
<dbReference type="AlphaFoldDB" id="A0A9N9YTP2"/>
<dbReference type="SUPFAM" id="SSF48619">
    <property type="entry name" value="Phospholipase A2, PLA2"/>
    <property type="match status" value="1"/>
</dbReference>
<dbReference type="GO" id="GO:0008270">
    <property type="term" value="F:zinc ion binding"/>
    <property type="evidence" value="ECO:0007669"/>
    <property type="project" value="InterPro"/>
</dbReference>
<evidence type="ECO:0000313" key="7">
    <source>
        <dbReference type="EMBL" id="CAH0040508.1"/>
    </source>
</evidence>
<proteinExistence type="predicted"/>
<dbReference type="Gene3D" id="1.20.90.10">
    <property type="entry name" value="Phospholipase A2 domain"/>
    <property type="match status" value="1"/>
</dbReference>
<gene>
    <name evidence="7" type="ORF">CSOL1703_00003941</name>
</gene>
<feature type="compositionally biased region" description="Low complexity" evidence="4">
    <location>
        <begin position="747"/>
        <end position="764"/>
    </location>
</feature>
<accession>A0A9N9YTP2</accession>
<dbReference type="GO" id="GO:0003677">
    <property type="term" value="F:DNA binding"/>
    <property type="evidence" value="ECO:0007669"/>
    <property type="project" value="InterPro"/>
</dbReference>
<evidence type="ECO:0000256" key="3">
    <source>
        <dbReference type="ARBA" id="ARBA00023242"/>
    </source>
</evidence>
<keyword evidence="3" id="KW-0539">Nucleus</keyword>
<feature type="signal peptide" evidence="5">
    <location>
        <begin position="1"/>
        <end position="17"/>
    </location>
</feature>
<evidence type="ECO:0000256" key="2">
    <source>
        <dbReference type="ARBA" id="ARBA00023163"/>
    </source>
</evidence>
<dbReference type="GO" id="GO:0006644">
    <property type="term" value="P:phospholipid metabolic process"/>
    <property type="evidence" value="ECO:0007669"/>
    <property type="project" value="InterPro"/>
</dbReference>
<dbReference type="PANTHER" id="PTHR47424">
    <property type="entry name" value="REGULATORY PROTEIN GAL4"/>
    <property type="match status" value="1"/>
</dbReference>
<keyword evidence="8" id="KW-1185">Reference proteome</keyword>
<dbReference type="GO" id="GO:0050482">
    <property type="term" value="P:arachidonate secretion"/>
    <property type="evidence" value="ECO:0007669"/>
    <property type="project" value="InterPro"/>
</dbReference>
<evidence type="ECO:0000313" key="8">
    <source>
        <dbReference type="Proteomes" id="UP000775872"/>
    </source>
</evidence>
<dbReference type="Pfam" id="PF09056">
    <property type="entry name" value="Phospholip_A2_3"/>
    <property type="match status" value="1"/>
</dbReference>
<dbReference type="InterPro" id="IPR015141">
    <property type="entry name" value="PLipase_A2_prok/fun"/>
</dbReference>